<evidence type="ECO:0000256" key="10">
    <source>
        <dbReference type="SAM" id="Coils"/>
    </source>
</evidence>
<evidence type="ECO:0000256" key="11">
    <source>
        <dbReference type="SAM" id="MobiDB-lite"/>
    </source>
</evidence>
<evidence type="ECO:0000256" key="3">
    <source>
        <dbReference type="ARBA" id="ARBA00022490"/>
    </source>
</evidence>
<feature type="coiled-coil region" evidence="10">
    <location>
        <begin position="604"/>
        <end position="635"/>
    </location>
</feature>
<evidence type="ECO:0000259" key="13">
    <source>
        <dbReference type="Pfam" id="PF25771"/>
    </source>
</evidence>
<comment type="subcellular location">
    <subcellularLocation>
        <location evidence="1">Cytoplasm</location>
        <location evidence="1">Cytoskeleton</location>
        <location evidence="1">Microtubule organizing center</location>
        <location evidence="1">Centrosome</location>
        <location evidence="1">Centriole</location>
    </subcellularLocation>
</comment>
<dbReference type="InterPro" id="IPR057656">
    <property type="entry name" value="CEP63/Deup1_CC"/>
</dbReference>
<evidence type="ECO:0000256" key="4">
    <source>
        <dbReference type="ARBA" id="ARBA00022618"/>
    </source>
</evidence>
<evidence type="ECO:0000256" key="9">
    <source>
        <dbReference type="ARBA" id="ARBA00023306"/>
    </source>
</evidence>
<reference evidence="14" key="1">
    <citation type="journal article" date="2010" name="Science">
        <title>The genome of the Western clawed frog Xenopus tropicalis.</title>
        <authorList>
            <person name="Hellsten U."/>
            <person name="Harland R.M."/>
            <person name="Gilchrist M.J."/>
            <person name="Hendrix D."/>
            <person name="Jurka J."/>
            <person name="Kapitonov V."/>
            <person name="Ovcharenko I."/>
            <person name="Putnam N.H."/>
            <person name="Shu S."/>
            <person name="Taher L."/>
            <person name="Blitz I.L."/>
            <person name="Blumberg B."/>
            <person name="Dichmann D.S."/>
            <person name="Dubchak I."/>
            <person name="Amaya E."/>
            <person name="Detter J.C."/>
            <person name="Fletcher R."/>
            <person name="Gerhard D.S."/>
            <person name="Goodstein D."/>
            <person name="Graves T."/>
            <person name="Grigoriev I.V."/>
            <person name="Grimwood J."/>
            <person name="Kawashima T."/>
            <person name="Lindquist E."/>
            <person name="Lucas S.M."/>
            <person name="Mead P.E."/>
            <person name="Mitros T."/>
            <person name="Ogino H."/>
            <person name="Ohta Y."/>
            <person name="Poliakov A.V."/>
            <person name="Pollet N."/>
            <person name="Robert J."/>
            <person name="Salamov A."/>
            <person name="Sater A.K."/>
            <person name="Schmutz J."/>
            <person name="Terry A."/>
            <person name="Vize P.D."/>
            <person name="Warren W.C."/>
            <person name="Wells D."/>
            <person name="Wills A."/>
            <person name="Wilson R.K."/>
            <person name="Zimmerman L.B."/>
            <person name="Zorn A.M."/>
            <person name="Grainger R."/>
            <person name="Grammer T."/>
            <person name="Khokha M.K."/>
            <person name="Richardson P.M."/>
            <person name="Rokhsar D.S."/>
        </authorList>
    </citation>
    <scope>NUCLEOTIDE SEQUENCE [LARGE SCALE GENOMIC DNA]</scope>
    <source>
        <strain evidence="14">Nigerian</strain>
    </source>
</reference>
<reference evidence="14" key="2">
    <citation type="submission" date="2020-05" db="UniProtKB">
        <authorList>
            <consortium name="Ensembl"/>
        </authorList>
    </citation>
    <scope>IDENTIFICATION</scope>
</reference>
<dbReference type="PANTHER" id="PTHR18875:SF7">
    <property type="entry name" value="CENTROSOMAL PROTEIN OF 63 KDA"/>
    <property type="match status" value="1"/>
</dbReference>
<evidence type="ECO:0000256" key="8">
    <source>
        <dbReference type="ARBA" id="ARBA00023212"/>
    </source>
</evidence>
<accession>A0A6I8PPI2</accession>
<gene>
    <name evidence="14" type="primary">cep63</name>
</gene>
<feature type="domain" description="CEP63/Deup1 N-terminal" evidence="12">
    <location>
        <begin position="20"/>
        <end position="268"/>
    </location>
</feature>
<dbReference type="InParanoid" id="A0A6I8PPI2"/>
<dbReference type="GeneTree" id="ENSGT00940000153190"/>
<evidence type="ECO:0000256" key="6">
    <source>
        <dbReference type="ARBA" id="ARBA00022776"/>
    </source>
</evidence>
<evidence type="ECO:0000256" key="1">
    <source>
        <dbReference type="ARBA" id="ARBA00004114"/>
    </source>
</evidence>
<dbReference type="Pfam" id="PF25771">
    <property type="entry name" value="CC_CEP152-bind"/>
    <property type="match status" value="1"/>
</dbReference>
<evidence type="ECO:0000256" key="7">
    <source>
        <dbReference type="ARBA" id="ARBA00023054"/>
    </source>
</evidence>
<evidence type="ECO:0000256" key="5">
    <source>
        <dbReference type="ARBA" id="ARBA00022763"/>
    </source>
</evidence>
<keyword evidence="8" id="KW-0206">Cytoskeleton</keyword>
<protein>
    <submittedName>
        <fullName evidence="14">Centrosomal protein 63kDa</fullName>
    </submittedName>
</protein>
<feature type="coiled-coil region" evidence="10">
    <location>
        <begin position="464"/>
        <end position="542"/>
    </location>
</feature>
<comment type="similarity">
    <text evidence="2">Belongs to the CEP63 family.</text>
</comment>
<feature type="coiled-coil region" evidence="10">
    <location>
        <begin position="40"/>
        <end position="188"/>
    </location>
</feature>
<dbReference type="Bgee" id="ENSXETG00000032680">
    <property type="expression patterns" value="Expressed in 2-cell stage embryo and 12 other cell types or tissues"/>
</dbReference>
<dbReference type="PANTHER" id="PTHR18875">
    <property type="entry name" value="SARCOMA ANTIGEN NY-SAR-24/CYTOSKELETAL PROTEIN SOJO"/>
    <property type="match status" value="1"/>
</dbReference>
<evidence type="ECO:0000259" key="12">
    <source>
        <dbReference type="Pfam" id="PF17045"/>
    </source>
</evidence>
<keyword evidence="9" id="KW-0131">Cell cycle</keyword>
<dbReference type="GO" id="GO:0051301">
    <property type="term" value="P:cell division"/>
    <property type="evidence" value="ECO:0007669"/>
    <property type="project" value="UniProtKB-KW"/>
</dbReference>
<dbReference type="AlphaFoldDB" id="A0A6I8PPI2"/>
<dbReference type="InterPro" id="IPR031470">
    <property type="entry name" value="CEP63/Deup1_N"/>
</dbReference>
<keyword evidence="6" id="KW-0498">Mitosis</keyword>
<keyword evidence="3" id="KW-0963">Cytoplasm</keyword>
<dbReference type="FunCoup" id="A0A6I8PPI2">
    <property type="interactions" value="1193"/>
</dbReference>
<dbReference type="GO" id="GO:0005814">
    <property type="term" value="C:centriole"/>
    <property type="evidence" value="ECO:0007669"/>
    <property type="project" value="UniProtKB-SubCell"/>
</dbReference>
<feature type="domain" description="CEP63/Deup1 CEP152 binding coiled coil" evidence="13">
    <location>
        <begin position="601"/>
        <end position="636"/>
    </location>
</feature>
<keyword evidence="5" id="KW-0227">DNA damage</keyword>
<dbReference type="GO" id="GO:0006974">
    <property type="term" value="P:DNA damage response"/>
    <property type="evidence" value="ECO:0007669"/>
    <property type="project" value="UniProtKB-KW"/>
</dbReference>
<proteinExistence type="inferred from homology"/>
<dbReference type="Ensembl" id="ENSXETT00000061349">
    <property type="protein sequence ID" value="ENSXETP00000061241"/>
    <property type="gene ID" value="ENSXETG00000032680"/>
</dbReference>
<evidence type="ECO:0000256" key="2">
    <source>
        <dbReference type="ARBA" id="ARBA00007181"/>
    </source>
</evidence>
<dbReference type="Pfam" id="PF17045">
    <property type="entry name" value="CEP63"/>
    <property type="match status" value="1"/>
</dbReference>
<sequence length="640" mass="74565">MEALLQGIQQQERMGSLQGSCEAELQELMRQIDIMLDHKRSQWEAETETLKTRLELKEQELKSSLDREDHLNQEVRRLRQQLIQQEEETQNKTVQYEAQLSGFKEELNRLKKSYEKVQKKHLRSEMKNKVDEERSEVSRLTRRLEEFRQRSLDWEKQRLLYQQQLAGLEAQRKTLSEQAEMYQQHNRKQMLEQTSLAGCSELQNLSGQLLRANDSLCVKEEEVETLKMQLRSAVEGQKRAEQEMAHSRQIIQALKDEKAELKATLKAHTEFLQGSRTQKDEYLQEGSRGSEAQREKNSIRSLEEQLQENRLIGGQTEVEAVRSELSVSRMNEQRLQAEVTCLEDSVESVATQCQLLAKELKAKAEYLHEVEEEHKKCLAEMKKLKGQLSQTELTHKSVLDGMRKEISQLTQELHTRDIRMASNAGIDWERKIRAERERAEREAAENRVSSRLLNHRIEGCVYTNKICTYTLNNLEQANQRLQKELLQTQEKLELIMQRRESEIQNAVDSRSQELLKKQEQELTMMQERLKVYEQELQTFRSQQDAASSGGSLESIFSEVWKEQAMASPICATNVDSSAEPVEDLASSLPVPPTSPANAVASRFLQEEEQRSHELLQRLNAHIEELKQESQRTVEHFTQPR</sequence>
<keyword evidence="7 10" id="KW-0175">Coiled coil</keyword>
<organism evidence="14">
    <name type="scientific">Xenopus tropicalis</name>
    <name type="common">Western clawed frog</name>
    <name type="synonym">Silurana tropicalis</name>
    <dbReference type="NCBI Taxonomy" id="8364"/>
    <lineage>
        <taxon>Eukaryota</taxon>
        <taxon>Metazoa</taxon>
        <taxon>Chordata</taxon>
        <taxon>Craniata</taxon>
        <taxon>Vertebrata</taxon>
        <taxon>Euteleostomi</taxon>
        <taxon>Amphibia</taxon>
        <taxon>Batrachia</taxon>
        <taxon>Anura</taxon>
        <taxon>Pipoidea</taxon>
        <taxon>Pipidae</taxon>
        <taxon>Xenopodinae</taxon>
        <taxon>Xenopus</taxon>
        <taxon>Silurana</taxon>
    </lineage>
</organism>
<evidence type="ECO:0000313" key="14">
    <source>
        <dbReference type="Ensembl" id="ENSXETP00000061241"/>
    </source>
</evidence>
<name>A0A6I8PPI2_XENTR</name>
<feature type="region of interest" description="Disordered" evidence="11">
    <location>
        <begin position="276"/>
        <end position="299"/>
    </location>
</feature>
<keyword evidence="4" id="KW-0132">Cell division</keyword>